<organism evidence="2 3">
    <name type="scientific">Corallococcus terminator</name>
    <dbReference type="NCBI Taxonomy" id="2316733"/>
    <lineage>
        <taxon>Bacteria</taxon>
        <taxon>Pseudomonadati</taxon>
        <taxon>Myxococcota</taxon>
        <taxon>Myxococcia</taxon>
        <taxon>Myxococcales</taxon>
        <taxon>Cystobacterineae</taxon>
        <taxon>Myxococcaceae</taxon>
        <taxon>Corallococcus</taxon>
    </lineage>
</organism>
<reference evidence="3" key="1">
    <citation type="submission" date="2018-09" db="EMBL/GenBank/DDBJ databases">
        <authorList>
            <person name="Livingstone P.G."/>
            <person name="Whitworth D.E."/>
        </authorList>
    </citation>
    <scope>NUCLEOTIDE SEQUENCE [LARGE SCALE GENOMIC DNA]</scope>
    <source>
        <strain evidence="3">CA054A</strain>
    </source>
</reference>
<feature type="region of interest" description="Disordered" evidence="1">
    <location>
        <begin position="1"/>
        <end position="60"/>
    </location>
</feature>
<dbReference type="RefSeq" id="WP_120545632.1">
    <property type="nucleotide sequence ID" value="NZ_RAVZ01000515.1"/>
</dbReference>
<protein>
    <recommendedName>
        <fullName evidence="4">Peptidase C39-like domain-containing protein</fullName>
    </recommendedName>
</protein>
<feature type="region of interest" description="Disordered" evidence="1">
    <location>
        <begin position="270"/>
        <end position="303"/>
    </location>
</feature>
<keyword evidence="3" id="KW-1185">Reference proteome</keyword>
<gene>
    <name evidence="2" type="ORF">D7V88_39230</name>
</gene>
<comment type="caution">
    <text evidence="2">The sequence shown here is derived from an EMBL/GenBank/DDBJ whole genome shotgun (WGS) entry which is preliminary data.</text>
</comment>
<feature type="compositionally biased region" description="Polar residues" evidence="1">
    <location>
        <begin position="1"/>
        <end position="10"/>
    </location>
</feature>
<dbReference type="AlphaFoldDB" id="A0A3A8HK17"/>
<evidence type="ECO:0000313" key="2">
    <source>
        <dbReference type="EMBL" id="RKG71577.1"/>
    </source>
</evidence>
<proteinExistence type="predicted"/>
<sequence>MTISRVSNPRTVLPPETQRVPEVQNQGVTQARPDAEPVQEVAKTQAAEPLKDSYEEDPVSAAEWSARAAANGVQSPPQPAVVGVSEMEAAPSITGGKGWTQPTPVIPQTDPTNCGPATAAMLVRAAGGGQGQTDAELVKGLESKYANSQGTTPDQMGDMLAGQGFEVTRGASNFDRDALNTALAQGKKAVALVDSNLIQPGAEGGKAGGSAHWVEIDGKDAQGHYRINDSASGKSYDVGLQQLTNAMNTGWDSFNGGGMLIVQPKGGDTAALTHENENHSGTLGKTPGIGSKASAAGTRESGS</sequence>
<accession>A0A3A8HK17</accession>
<evidence type="ECO:0008006" key="4">
    <source>
        <dbReference type="Google" id="ProtNLM"/>
    </source>
</evidence>
<evidence type="ECO:0000256" key="1">
    <source>
        <dbReference type="SAM" id="MobiDB-lite"/>
    </source>
</evidence>
<dbReference type="Gene3D" id="3.90.70.10">
    <property type="entry name" value="Cysteine proteinases"/>
    <property type="match status" value="1"/>
</dbReference>
<dbReference type="Proteomes" id="UP000268094">
    <property type="component" value="Unassembled WGS sequence"/>
</dbReference>
<dbReference type="EMBL" id="RAVZ01000515">
    <property type="protein sequence ID" value="RKG71577.1"/>
    <property type="molecule type" value="Genomic_DNA"/>
</dbReference>
<name>A0A3A8HK17_9BACT</name>
<dbReference type="OrthoDB" id="5495214at2"/>
<evidence type="ECO:0000313" key="3">
    <source>
        <dbReference type="Proteomes" id="UP000268094"/>
    </source>
</evidence>